<dbReference type="PANTHER" id="PTHR11505">
    <property type="entry name" value="L1 TRANSPOSABLE ELEMENT-RELATED"/>
    <property type="match status" value="1"/>
</dbReference>
<feature type="domain" description="L1 transposable element dsRBD-like" evidence="3">
    <location>
        <begin position="232"/>
        <end position="278"/>
    </location>
</feature>
<dbReference type="Pfam" id="PF02994">
    <property type="entry name" value="Transposase_22"/>
    <property type="match status" value="1"/>
</dbReference>
<dbReference type="Gene3D" id="3.30.250.20">
    <property type="entry name" value="L1 transposable element, C-terminal domain"/>
    <property type="match status" value="1"/>
</dbReference>
<evidence type="ECO:0000259" key="2">
    <source>
        <dbReference type="Pfam" id="PF02994"/>
    </source>
</evidence>
<dbReference type="InterPro" id="IPR042566">
    <property type="entry name" value="L1_C"/>
</dbReference>
<dbReference type="GeneTree" id="ENSGT01150000286982"/>
<reference evidence="4" key="4">
    <citation type="submission" date="2025-05" db="UniProtKB">
        <authorList>
            <consortium name="Ensembl"/>
        </authorList>
    </citation>
    <scope>IDENTIFICATION</scope>
    <source>
        <strain evidence="4">breed Abyssinian</strain>
    </source>
</reference>
<keyword evidence="5" id="KW-1185">Reference proteome</keyword>
<dbReference type="Gene3D" id="3.30.70.1820">
    <property type="entry name" value="L1 transposable element, RRM domain"/>
    <property type="match status" value="1"/>
</dbReference>
<feature type="coiled-coil region" evidence="1">
    <location>
        <begin position="53"/>
        <end position="108"/>
    </location>
</feature>
<keyword evidence="1" id="KW-0175">Coiled coil</keyword>
<sequence>MTKRKNCPQKKLQEVVTANELIKNDLSNITAQEFKIIFIKLIAGLEKRIEDSRESISTEIKGLRKSQEELKNAINELQNKMEATTARIEKAGERIGESEDKIMEKEKAEKKRDKKIQEREGRIREPSDAMKHNNIRIIGIPEEEERGKGAEGVLEEIIAENFPDLRKEKGIEIQEAQRTPFRRNLNRSSPRHIIVKLAKYKDKERILKAARDKRALTYKGRPIRLVTDLSTETWQARKERQEIFNMMNTKKMQPRILYPTSLSFRLEGEIKVFPNKHVIFK</sequence>
<name>A0ABI7VY98_FELCA</name>
<dbReference type="InterPro" id="IPR043636">
    <property type="entry name" value="L1_RRM_dom"/>
</dbReference>
<reference evidence="5" key="3">
    <citation type="submission" date="2021-02" db="EMBL/GenBank/DDBJ databases">
        <title>Safari Cat Assemblies.</title>
        <authorList>
            <person name="Bredemeyer K.R."/>
            <person name="Murphy W.J."/>
        </authorList>
    </citation>
    <scope>NUCLEOTIDE SEQUENCE [LARGE SCALE GENOMIC DNA]</scope>
</reference>
<organism evidence="4 5">
    <name type="scientific">Felis catus</name>
    <name type="common">Cat</name>
    <name type="synonym">Felis silvestris catus</name>
    <dbReference type="NCBI Taxonomy" id="9685"/>
    <lineage>
        <taxon>Eukaryota</taxon>
        <taxon>Metazoa</taxon>
        <taxon>Chordata</taxon>
        <taxon>Craniata</taxon>
        <taxon>Vertebrata</taxon>
        <taxon>Euteleostomi</taxon>
        <taxon>Mammalia</taxon>
        <taxon>Eutheria</taxon>
        <taxon>Laurasiatheria</taxon>
        <taxon>Carnivora</taxon>
        <taxon>Feliformia</taxon>
        <taxon>Felidae</taxon>
        <taxon>Felinae</taxon>
        <taxon>Felis</taxon>
    </lineage>
</organism>
<dbReference type="InterPro" id="IPR035300">
    <property type="entry name" value="L1_dsRBD"/>
</dbReference>
<evidence type="ECO:0000259" key="3">
    <source>
        <dbReference type="Pfam" id="PF17490"/>
    </source>
</evidence>
<dbReference type="Ensembl" id="ENSFCTT00005005158.1">
    <property type="protein sequence ID" value="ENSFCTP00005003079.1"/>
    <property type="gene ID" value="ENSFCTG00005001996.1"/>
</dbReference>
<dbReference type="Proteomes" id="UP000823872">
    <property type="component" value="Chromosome X"/>
</dbReference>
<dbReference type="Ensembl" id="ENSFCTT00005005176.1">
    <property type="protein sequence ID" value="ENSFCTP00005003085.1"/>
    <property type="gene ID" value="ENSFCTG00005001996.1"/>
</dbReference>
<evidence type="ECO:0000256" key="1">
    <source>
        <dbReference type="SAM" id="Coils"/>
    </source>
</evidence>
<reference evidence="4" key="2">
    <citation type="submission" date="2011-09" db="EMBL/GenBank/DDBJ databases">
        <title>Sequence assembly of the Felis catus genome version 6.2.</title>
        <authorList>
            <person name="Hillier L.W."/>
            <person name="Warren W."/>
            <person name="Obrien S."/>
            <person name="Wilson R.K."/>
        </authorList>
    </citation>
    <scope>NUCLEOTIDE SEQUENCE [LARGE SCALE GENOMIC DNA]</scope>
    <source>
        <strain evidence="4">Abyssinian</strain>
    </source>
</reference>
<feature type="domain" description="L1 transposable element RRM" evidence="2">
    <location>
        <begin position="133"/>
        <end position="228"/>
    </location>
</feature>
<proteinExistence type="predicted"/>
<protein>
    <recommendedName>
        <fullName evidence="6">L1 transposable element RRM domain-containing protein</fullName>
    </recommendedName>
</protein>
<dbReference type="Pfam" id="PF17490">
    <property type="entry name" value="Tnp_22_dsRBD"/>
    <property type="match status" value="1"/>
</dbReference>
<accession>A0ABI7VY98</accession>
<evidence type="ECO:0008006" key="6">
    <source>
        <dbReference type="Google" id="ProtNLM"/>
    </source>
</evidence>
<gene>
    <name evidence="4" type="primary">C9orf78</name>
</gene>
<dbReference type="Gene3D" id="1.20.5.390">
    <property type="entry name" value="L1 transposable element, trimerization domain"/>
    <property type="match status" value="1"/>
</dbReference>
<dbReference type="InterPro" id="IPR004244">
    <property type="entry name" value="Transposase_22"/>
</dbReference>
<evidence type="ECO:0000313" key="5">
    <source>
        <dbReference type="Proteomes" id="UP000823872"/>
    </source>
</evidence>
<dbReference type="Ensembl" id="ENSFCTT00005005173.1">
    <property type="protein sequence ID" value="ENSFCTP00005003084.1"/>
    <property type="gene ID" value="ENSFCTG00005001996.1"/>
</dbReference>
<reference evidence="4" key="1">
    <citation type="journal article" date="2007" name="Genome Res.">
        <title>Initial sequence and comparative analysis of the cat genome.</title>
        <authorList>
            <person name="Pontius J.U."/>
            <person name="Mullikin J.C."/>
            <person name="Smith D.R."/>
            <person name="Lindblad-Toh K."/>
            <person name="Gnerre S."/>
            <person name="Clamp M."/>
            <person name="Chang J."/>
            <person name="Stephens R."/>
            <person name="Neelam B."/>
            <person name="Volfovsky N."/>
            <person name="Schaffer A.A."/>
            <person name="Agarwala R."/>
            <person name="Narfstrom K."/>
            <person name="Murphy W.J."/>
            <person name="Giger U."/>
            <person name="Roca A.L."/>
            <person name="Antunes A."/>
            <person name="Menotti-Raymond M."/>
            <person name="Yuhki N."/>
            <person name="Pecon-Slattery J."/>
            <person name="Johnson W.E."/>
            <person name="Bourque G."/>
            <person name="Tesler G."/>
            <person name="O'Brien S.J."/>
        </authorList>
    </citation>
    <scope>NUCLEOTIDE SEQUENCE [LARGE SCALE GENOMIC DNA]</scope>
    <source>
        <strain evidence="4">Abyssinian</strain>
    </source>
</reference>
<dbReference type="Ensembl" id="ENSFCTT00005005169.1">
    <property type="protein sequence ID" value="ENSFCTP00005003083.1"/>
    <property type="gene ID" value="ENSFCTG00005001996.1"/>
</dbReference>
<dbReference type="Ensembl" id="ENSFCTT00005005160.1">
    <property type="protein sequence ID" value="ENSFCTP00005003080.1"/>
    <property type="gene ID" value="ENSFCTG00005001996.1"/>
</dbReference>
<dbReference type="Ensembl" id="ENSFCTT00005005165.1">
    <property type="protein sequence ID" value="ENSFCTP00005003082.1"/>
    <property type="gene ID" value="ENSFCTG00005001996.1"/>
</dbReference>
<evidence type="ECO:0000313" key="4">
    <source>
        <dbReference type="Ensembl" id="ENSFCTP00005003080.1"/>
    </source>
</evidence>